<name>A0ABM9DFL6_9HYPH</name>
<comment type="caution">
    <text evidence="1">The sequence shown here is derived from an EMBL/GenBank/DDBJ whole genome shotgun (WGS) entry which is preliminary data.</text>
</comment>
<proteinExistence type="predicted"/>
<protein>
    <submittedName>
        <fullName evidence="1">Uncharacterized protein</fullName>
    </submittedName>
</protein>
<keyword evidence="2" id="KW-1185">Reference proteome</keyword>
<dbReference type="Proteomes" id="UP001153050">
    <property type="component" value="Unassembled WGS sequence"/>
</dbReference>
<evidence type="ECO:0000313" key="2">
    <source>
        <dbReference type="Proteomes" id="UP001153050"/>
    </source>
</evidence>
<dbReference type="EMBL" id="CAKXZT010000002">
    <property type="protein sequence ID" value="CAH2395158.1"/>
    <property type="molecule type" value="Genomic_DNA"/>
</dbReference>
<sequence>MRASWERNAFERETPFCRPEILLGLKVHRMLSFSPSVTSRPFAVRMGTGFNFNLHYYVKTTISSI</sequence>
<gene>
    <name evidence="1" type="ORF">MES5069_100021</name>
</gene>
<evidence type="ECO:0000313" key="1">
    <source>
        <dbReference type="EMBL" id="CAH2395158.1"/>
    </source>
</evidence>
<accession>A0ABM9DFL6</accession>
<reference evidence="1 2" key="1">
    <citation type="submission" date="2022-03" db="EMBL/GenBank/DDBJ databases">
        <authorList>
            <person name="Brunel B."/>
        </authorList>
    </citation>
    <scope>NUCLEOTIDE SEQUENCE [LARGE SCALE GENOMIC DNA]</scope>
    <source>
        <strain evidence="1">STM5069sample</strain>
    </source>
</reference>
<organism evidence="1 2">
    <name type="scientific">Mesorhizobium escarrei</name>
    <dbReference type="NCBI Taxonomy" id="666018"/>
    <lineage>
        <taxon>Bacteria</taxon>
        <taxon>Pseudomonadati</taxon>
        <taxon>Pseudomonadota</taxon>
        <taxon>Alphaproteobacteria</taxon>
        <taxon>Hyphomicrobiales</taxon>
        <taxon>Phyllobacteriaceae</taxon>
        <taxon>Mesorhizobium</taxon>
    </lineage>
</organism>